<keyword evidence="1" id="KW-1188">Viral release from host cell</keyword>
<feature type="region of interest" description="Disordered" evidence="4">
    <location>
        <begin position="490"/>
        <end position="547"/>
    </location>
</feature>
<dbReference type="Pfam" id="PF04860">
    <property type="entry name" value="Phage_portal"/>
    <property type="match status" value="1"/>
</dbReference>
<dbReference type="InterPro" id="IPR006944">
    <property type="entry name" value="Phage/GTA_portal"/>
</dbReference>
<gene>
    <name evidence="5" type="ORF">phiSABS2_66</name>
</gene>
<evidence type="ECO:0000256" key="3">
    <source>
        <dbReference type="ARBA" id="ARBA00023219"/>
    </source>
</evidence>
<keyword evidence="2" id="KW-1171">Viral genome ejection through host cell envelope</keyword>
<feature type="region of interest" description="Disordered" evidence="4">
    <location>
        <begin position="373"/>
        <end position="396"/>
    </location>
</feature>
<keyword evidence="1" id="KW-0118">Viral capsid assembly</keyword>
<proteinExistence type="predicted"/>
<keyword evidence="6" id="KW-1185">Reference proteome</keyword>
<sequence length="547" mass="62192">MADFWKSLRLGGLKDGTENYDIELPEENLALNIREIEKNAKDNNINKSLNGNQKAYAEPFLTAFDTNPEYRDKSSYTKGEHNLHDVLKKFGSNPILNSVILTRQNQVSMYCQPARYSEKGLGFQVRMRDFNKEPGRQQKEEIKRIEEFLLNTGKDRDIDRDSFQNFCRKIVRDTYIFDQVNFEKIFNKKTNKLEKFIAVDPSTIFYGTNAKGEIIKGGQRYVQVIDKQVRAAFTSREMAMGIRNPRTDIGSSGYGLSEVEIAMRELIAFINTESFNDRFFSHGGTTRGVLQIKTGQQQSQRALQNFKREWKNSLSGINGSWQIPVVSAEDINFVNMTPTANDMQFEKWLNFLINIIASLYGIDPAEIGFPNKGGATGSKGGNTLNESDPQKKLQQSQNKGLQPLLRFIEDLINKHLVEEFGEQYLFQFVGGDTKSEEEKLDILTKEVSTFKTVNEARKEKGFEPIEGGDIILKAEYIQGIGQDMNRERFEAEKEGLLGNDTPNKLDPSKQPLDGTDEDVNGKADEMGKDGQPKDDKAGYQKQTMDEE</sequence>
<accession>A0A2R3ZXM0</accession>
<protein>
    <recommendedName>
        <fullName evidence="7">Portal protein</fullName>
    </recommendedName>
</protein>
<keyword evidence="2" id="KW-1160">Virus entry into host cell</keyword>
<evidence type="ECO:0000256" key="4">
    <source>
        <dbReference type="SAM" id="MobiDB-lite"/>
    </source>
</evidence>
<organism evidence="5 6">
    <name type="scientific">Staphylococcus phage phiSA_BS2</name>
    <dbReference type="NCBI Taxonomy" id="2126724"/>
    <lineage>
        <taxon>Viruses</taxon>
        <taxon>Duplodnaviria</taxon>
        <taxon>Heunggongvirae</taxon>
        <taxon>Uroviricota</taxon>
        <taxon>Caudoviricetes</taxon>
        <taxon>Herelleviridae</taxon>
        <taxon>Twortvirinae</taxon>
        <taxon>Baoshanvirus</taxon>
        <taxon>Baoshanvirus BS2</taxon>
    </lineage>
</organism>
<dbReference type="EMBL" id="MH028956">
    <property type="protein sequence ID" value="AVR55510.1"/>
    <property type="molecule type" value="Genomic_DNA"/>
</dbReference>
<keyword evidence="3" id="KW-0231">Viral genome packaging</keyword>
<keyword evidence="2" id="KW-1162">Viral penetration into host cytoplasm</keyword>
<name>A0A2R3ZXM0_9CAUD</name>
<evidence type="ECO:0000256" key="1">
    <source>
        <dbReference type="ARBA" id="ARBA00022950"/>
    </source>
</evidence>
<evidence type="ECO:0000313" key="6">
    <source>
        <dbReference type="Proteomes" id="UP000244603"/>
    </source>
</evidence>
<feature type="compositionally biased region" description="Basic and acidic residues" evidence="4">
    <location>
        <begin position="519"/>
        <end position="538"/>
    </location>
</feature>
<feature type="compositionally biased region" description="Polar residues" evidence="4">
    <location>
        <begin position="381"/>
        <end position="396"/>
    </location>
</feature>
<evidence type="ECO:0000256" key="2">
    <source>
        <dbReference type="ARBA" id="ARBA00023009"/>
    </source>
</evidence>
<reference evidence="5 6" key="1">
    <citation type="submission" date="2018-03" db="EMBL/GenBank/DDBJ databases">
        <title>Isolation,the biological characteristics and genomics of two new strains of lysate Staphylococcus aureus phage.</title>
        <authorList>
            <person name="Jin X."/>
            <person name="Zhang C."/>
            <person name="Wang X."/>
            <person name="Zhong J."/>
        </authorList>
    </citation>
    <scope>NUCLEOTIDE SEQUENCE [LARGE SCALE GENOMIC DNA]</scope>
</reference>
<dbReference type="Proteomes" id="UP000244603">
    <property type="component" value="Segment"/>
</dbReference>
<evidence type="ECO:0008006" key="7">
    <source>
        <dbReference type="Google" id="ProtNLM"/>
    </source>
</evidence>
<evidence type="ECO:0000313" key="5">
    <source>
        <dbReference type="EMBL" id="AVR55510.1"/>
    </source>
</evidence>